<dbReference type="SUPFAM" id="SSF141371">
    <property type="entry name" value="PilZ domain-like"/>
    <property type="match status" value="1"/>
</dbReference>
<feature type="domain" description="PilZ" evidence="1">
    <location>
        <begin position="4"/>
        <end position="101"/>
    </location>
</feature>
<gene>
    <name evidence="2" type="ORF">COS99_02955</name>
</gene>
<proteinExistence type="predicted"/>
<dbReference type="Pfam" id="PF07238">
    <property type="entry name" value="PilZ"/>
    <property type="match status" value="1"/>
</dbReference>
<protein>
    <recommendedName>
        <fullName evidence="1">PilZ domain-containing protein</fullName>
    </recommendedName>
</protein>
<dbReference type="InterPro" id="IPR009875">
    <property type="entry name" value="PilZ_domain"/>
</dbReference>
<sequence>MSIERREYLRVKKILPVIIHRPYFERDVETIDVSLGGIAVCRAQRHYDISTDVYIELVLPEGDSVFCEAKVVWIHPNTKDADSYQLGLQFLDMKQSDKEKLNIQLSK</sequence>
<reference evidence="2 3" key="1">
    <citation type="submission" date="2017-09" db="EMBL/GenBank/DDBJ databases">
        <title>Depth-based differentiation of microbial function through sediment-hosted aquifers and enrichment of novel symbionts in the deep terrestrial subsurface.</title>
        <authorList>
            <person name="Probst A.J."/>
            <person name="Ladd B."/>
            <person name="Jarett J.K."/>
            <person name="Geller-Mcgrath D.E."/>
            <person name="Sieber C.M."/>
            <person name="Emerson J.B."/>
            <person name="Anantharaman K."/>
            <person name="Thomas B.C."/>
            <person name="Malmstrom R."/>
            <person name="Stieglmeier M."/>
            <person name="Klingl A."/>
            <person name="Woyke T."/>
            <person name="Ryan C.M."/>
            <person name="Banfield J.F."/>
        </authorList>
    </citation>
    <scope>NUCLEOTIDE SEQUENCE [LARGE SCALE GENOMIC DNA]</scope>
    <source>
        <strain evidence="2">CG07_land_8_20_14_0_80_42_15</strain>
    </source>
</reference>
<name>A0A2J0L3Q8_9BACT</name>
<comment type="caution">
    <text evidence="2">The sequence shown here is derived from an EMBL/GenBank/DDBJ whole genome shotgun (WGS) entry which is preliminary data.</text>
</comment>
<accession>A0A2J0L3Q8</accession>
<organism evidence="2 3">
    <name type="scientific">Candidatus Aquitaenariimonas noxiae</name>
    <dbReference type="NCBI Taxonomy" id="1974741"/>
    <lineage>
        <taxon>Bacteria</taxon>
        <taxon>Pseudomonadati</taxon>
        <taxon>Candidatus Omnitrophota</taxon>
        <taxon>Candidatus Aquitaenariimonas</taxon>
    </lineage>
</organism>
<dbReference type="EMBL" id="PEWV01000028">
    <property type="protein sequence ID" value="PIU41906.1"/>
    <property type="molecule type" value="Genomic_DNA"/>
</dbReference>
<dbReference type="AlphaFoldDB" id="A0A2J0L3Q8"/>
<dbReference type="Gene3D" id="2.40.10.220">
    <property type="entry name" value="predicted glycosyltransferase like domains"/>
    <property type="match status" value="1"/>
</dbReference>
<evidence type="ECO:0000259" key="1">
    <source>
        <dbReference type="Pfam" id="PF07238"/>
    </source>
</evidence>
<evidence type="ECO:0000313" key="2">
    <source>
        <dbReference type="EMBL" id="PIU41906.1"/>
    </source>
</evidence>
<dbReference type="Proteomes" id="UP000230052">
    <property type="component" value="Unassembled WGS sequence"/>
</dbReference>
<dbReference type="GO" id="GO:0035438">
    <property type="term" value="F:cyclic-di-GMP binding"/>
    <property type="evidence" value="ECO:0007669"/>
    <property type="project" value="InterPro"/>
</dbReference>
<evidence type="ECO:0000313" key="3">
    <source>
        <dbReference type="Proteomes" id="UP000230052"/>
    </source>
</evidence>